<evidence type="ECO:0000313" key="2">
    <source>
        <dbReference type="EMBL" id="CAD8623063.1"/>
    </source>
</evidence>
<keyword evidence="1" id="KW-0472">Membrane</keyword>
<gene>
    <name evidence="2" type="ORF">CCUR1050_LOCUS738</name>
</gene>
<dbReference type="AlphaFoldDB" id="A0A7S0LUH7"/>
<dbReference type="EMBL" id="HBEZ01001252">
    <property type="protein sequence ID" value="CAD8623063.1"/>
    <property type="molecule type" value="Transcribed_RNA"/>
</dbReference>
<proteinExistence type="predicted"/>
<protein>
    <submittedName>
        <fullName evidence="2">Uncharacterized protein</fullName>
    </submittedName>
</protein>
<name>A0A7S0LUH7_9CRYP</name>
<feature type="transmembrane region" description="Helical" evidence="1">
    <location>
        <begin position="105"/>
        <end position="130"/>
    </location>
</feature>
<keyword evidence="1" id="KW-1133">Transmembrane helix</keyword>
<evidence type="ECO:0000256" key="1">
    <source>
        <dbReference type="SAM" id="Phobius"/>
    </source>
</evidence>
<accession>A0A7S0LUH7</accession>
<keyword evidence="1" id="KW-0812">Transmembrane</keyword>
<organism evidence="2">
    <name type="scientific">Cryptomonas curvata</name>
    <dbReference type="NCBI Taxonomy" id="233186"/>
    <lineage>
        <taxon>Eukaryota</taxon>
        <taxon>Cryptophyceae</taxon>
        <taxon>Cryptomonadales</taxon>
        <taxon>Cryptomonadaceae</taxon>
        <taxon>Cryptomonas</taxon>
    </lineage>
</organism>
<reference evidence="2" key="1">
    <citation type="submission" date="2021-01" db="EMBL/GenBank/DDBJ databases">
        <authorList>
            <person name="Corre E."/>
            <person name="Pelletier E."/>
            <person name="Niang G."/>
            <person name="Scheremetjew M."/>
            <person name="Finn R."/>
            <person name="Kale V."/>
            <person name="Holt S."/>
            <person name="Cochrane G."/>
            <person name="Meng A."/>
            <person name="Brown T."/>
            <person name="Cohen L."/>
        </authorList>
    </citation>
    <scope>NUCLEOTIDE SEQUENCE</scope>
    <source>
        <strain evidence="2">CCAP979/52</strain>
    </source>
</reference>
<sequence>MGSLLVLADQCRHVAQDLGWWPSGPWPGSSQYHSNCSARLLRQPVKSCSTPSDCGPFNCGGGFYSDGDGMPCFTCFTTDSGSVLANGTEYWYCSDNAETFSCLSLVGWVFTVAMTYLGFGCFFFATFWNANLLGKLAAIRDQWRALRNRPATTVSGAAAA</sequence>